<dbReference type="AlphaFoldDB" id="A0AAD6Q901"/>
<sequence>MYSTSCLKVSLFHLLVHPRDTIQYRIK</sequence>
<evidence type="ECO:0000313" key="2">
    <source>
        <dbReference type="Proteomes" id="UP001164929"/>
    </source>
</evidence>
<comment type="caution">
    <text evidence="1">The sequence shown here is derived from an EMBL/GenBank/DDBJ whole genome shotgun (WGS) entry which is preliminary data.</text>
</comment>
<dbReference type="EMBL" id="JAQIZT010000010">
    <property type="protein sequence ID" value="KAJ6982265.1"/>
    <property type="molecule type" value="Genomic_DNA"/>
</dbReference>
<name>A0AAD6Q901_9ROSI</name>
<gene>
    <name evidence="1" type="ORF">NC653_025391</name>
</gene>
<protein>
    <submittedName>
        <fullName evidence="1">Uncharacterized protein</fullName>
    </submittedName>
</protein>
<keyword evidence="2" id="KW-1185">Reference proteome</keyword>
<reference evidence="1" key="1">
    <citation type="journal article" date="2023" name="Mol. Ecol. Resour.">
        <title>Chromosome-level genome assembly of a triploid poplar Populus alba 'Berolinensis'.</title>
        <authorList>
            <person name="Chen S."/>
            <person name="Yu Y."/>
            <person name="Wang X."/>
            <person name="Wang S."/>
            <person name="Zhang T."/>
            <person name="Zhou Y."/>
            <person name="He R."/>
            <person name="Meng N."/>
            <person name="Wang Y."/>
            <person name="Liu W."/>
            <person name="Liu Z."/>
            <person name="Liu J."/>
            <person name="Guo Q."/>
            <person name="Huang H."/>
            <person name="Sederoff R.R."/>
            <person name="Wang G."/>
            <person name="Qu G."/>
            <person name="Chen S."/>
        </authorList>
    </citation>
    <scope>NUCLEOTIDE SEQUENCE</scope>
    <source>
        <strain evidence="1">SC-2020</strain>
    </source>
</reference>
<organism evidence="1 2">
    <name type="scientific">Populus alba x Populus x berolinensis</name>
    <dbReference type="NCBI Taxonomy" id="444605"/>
    <lineage>
        <taxon>Eukaryota</taxon>
        <taxon>Viridiplantae</taxon>
        <taxon>Streptophyta</taxon>
        <taxon>Embryophyta</taxon>
        <taxon>Tracheophyta</taxon>
        <taxon>Spermatophyta</taxon>
        <taxon>Magnoliopsida</taxon>
        <taxon>eudicotyledons</taxon>
        <taxon>Gunneridae</taxon>
        <taxon>Pentapetalae</taxon>
        <taxon>rosids</taxon>
        <taxon>fabids</taxon>
        <taxon>Malpighiales</taxon>
        <taxon>Salicaceae</taxon>
        <taxon>Saliceae</taxon>
        <taxon>Populus</taxon>
    </lineage>
</organism>
<evidence type="ECO:0000313" key="1">
    <source>
        <dbReference type="EMBL" id="KAJ6982265.1"/>
    </source>
</evidence>
<accession>A0AAD6Q901</accession>
<proteinExistence type="predicted"/>
<dbReference type="Proteomes" id="UP001164929">
    <property type="component" value="Chromosome 10"/>
</dbReference>